<proteinExistence type="predicted"/>
<feature type="domain" description="RRM" evidence="5">
    <location>
        <begin position="205"/>
        <end position="283"/>
    </location>
</feature>
<keyword evidence="7" id="KW-1185">Reference proteome</keyword>
<protein>
    <recommendedName>
        <fullName evidence="5">RRM domain-containing protein</fullName>
    </recommendedName>
</protein>
<evidence type="ECO:0000256" key="4">
    <source>
        <dbReference type="SAM" id="MobiDB-lite"/>
    </source>
</evidence>
<organism evidence="6 7">
    <name type="scientific">Torulaspora globosa</name>
    <dbReference type="NCBI Taxonomy" id="48254"/>
    <lineage>
        <taxon>Eukaryota</taxon>
        <taxon>Fungi</taxon>
        <taxon>Dikarya</taxon>
        <taxon>Ascomycota</taxon>
        <taxon>Saccharomycotina</taxon>
        <taxon>Saccharomycetes</taxon>
        <taxon>Saccharomycetales</taxon>
        <taxon>Saccharomycetaceae</taxon>
        <taxon>Torulaspora</taxon>
    </lineage>
</organism>
<reference evidence="6 7" key="1">
    <citation type="submission" date="2020-06" db="EMBL/GenBank/DDBJ databases">
        <title>The yeast mating-type switching endonuclease HO is a domesticated member of an unorthodox homing genetic element family.</title>
        <authorList>
            <person name="Coughlan A.Y."/>
            <person name="Lombardi L."/>
            <person name="Braun-Galleani S."/>
            <person name="Martos A.R."/>
            <person name="Galeote V."/>
            <person name="Bigey F."/>
            <person name="Dequin S."/>
            <person name="Byrne K.P."/>
            <person name="Wolfe K.H."/>
        </authorList>
    </citation>
    <scope>NUCLEOTIDE SEQUENCE [LARGE SCALE GENOMIC DNA]</scope>
    <source>
        <strain evidence="6 7">CBS2947</strain>
    </source>
</reference>
<dbReference type="SMART" id="SM00360">
    <property type="entry name" value="RRM"/>
    <property type="match status" value="3"/>
</dbReference>
<dbReference type="PANTHER" id="PTHR24012">
    <property type="entry name" value="RNA BINDING PROTEIN"/>
    <property type="match status" value="1"/>
</dbReference>
<dbReference type="OrthoDB" id="6159137at2759"/>
<gene>
    <name evidence="6" type="ORF">HG537_0A00950</name>
</gene>
<accession>A0A7H9HIV2</accession>
<evidence type="ECO:0000313" key="7">
    <source>
        <dbReference type="Proteomes" id="UP000510647"/>
    </source>
</evidence>
<dbReference type="GO" id="GO:0003723">
    <property type="term" value="F:RNA binding"/>
    <property type="evidence" value="ECO:0007669"/>
    <property type="project" value="UniProtKB-UniRule"/>
</dbReference>
<dbReference type="SUPFAM" id="SSF54928">
    <property type="entry name" value="RNA-binding domain, RBD"/>
    <property type="match status" value="3"/>
</dbReference>
<dbReference type="AlphaFoldDB" id="A0A7H9HIV2"/>
<keyword evidence="2 3" id="KW-0694">RNA-binding</keyword>
<keyword evidence="1" id="KW-0677">Repeat</keyword>
<sequence>MTIKTMEKEYRKILKRYGEAGTQEMQVSASSSDCSSAGSRSNSASTSLDADLSKISLSGSSMNSQLEALANTNLLTVRIKIAERDDDEMQRVISELETVCHQHKGTFVNPANIEPYEYLADSERLNIIEEHKDIYIFESGSVEFASSSDNKEIGYHYDKVIQVQFKRFNILKSVCNVVQNILKSQNEVIEKWSISYNDHALAQPGDLYVKGVPRNMPMDQILPIFSKFGPVSSLKIICDIVTGESLGYGFISYPLGSQASRCINEMNGKKLGPSTLFINFHIERKERERIYRDNIKENSDDEKFRGVFVGNLPFLNSNKEVLTPEDVIKLFRERLTPLMTDLVIESVYFPRKVRRSGSQSMSEIEVEEETEAAKYEKSADDECEAIDNTKRCCPQHDDSPFKNYGFIKFANHAQAVKAIEIFNNFEWLGSKLVVNKAVQNKAQASHYKKPLISTGFGSRNDNQYYPAPNLYGFYDGLGNLFFPLVNSMGSLSASPSDDTDLSDSEASYALSRSRSSGPYSPAFRSFEQMPSPRQSPNIGPFDPSAGNGTIFPMNAYGLIPQSPPFALPLPTRDQQESNLYVKHIPLSWKDEDLYEFYQAFGEIISAKIITIGGGKGRNIEGQDSSNSDNSDAKHLGTSRGYGFVCFKNPLDASRAILATNNFPLSNTHILHVSFAQKRAKFTHSGVEGSSHGQRTNQDNHSFNPKPASNRVPFNEHFGNHINIKFLNAMRQQRPSHSGTIPSNFLPFGGSWAGMPITPPSLSHALPPAPFVPSNANSPPMTRGPYVVHLSNSTSDDEADETISI</sequence>
<feature type="region of interest" description="Disordered" evidence="4">
    <location>
        <begin position="493"/>
        <end position="544"/>
    </location>
</feature>
<dbReference type="InterPro" id="IPR000504">
    <property type="entry name" value="RRM_dom"/>
</dbReference>
<feature type="compositionally biased region" description="Polar residues" evidence="4">
    <location>
        <begin position="690"/>
        <end position="702"/>
    </location>
</feature>
<evidence type="ECO:0000256" key="1">
    <source>
        <dbReference type="ARBA" id="ARBA00022737"/>
    </source>
</evidence>
<evidence type="ECO:0000259" key="5">
    <source>
        <dbReference type="PROSITE" id="PS50102"/>
    </source>
</evidence>
<dbReference type="PROSITE" id="PS50102">
    <property type="entry name" value="RRM"/>
    <property type="match status" value="3"/>
</dbReference>
<feature type="domain" description="RRM" evidence="5">
    <location>
        <begin position="305"/>
        <end position="439"/>
    </location>
</feature>
<feature type="domain" description="RRM" evidence="5">
    <location>
        <begin position="577"/>
        <end position="677"/>
    </location>
</feature>
<dbReference type="InterPro" id="IPR035979">
    <property type="entry name" value="RBD_domain_sf"/>
</dbReference>
<dbReference type="CDD" id="cd00590">
    <property type="entry name" value="RRM_SF"/>
    <property type="match status" value="1"/>
</dbReference>
<evidence type="ECO:0000313" key="6">
    <source>
        <dbReference type="EMBL" id="QLQ77848.1"/>
    </source>
</evidence>
<evidence type="ECO:0000256" key="3">
    <source>
        <dbReference type="PROSITE-ProRule" id="PRU00176"/>
    </source>
</evidence>
<dbReference type="EMBL" id="CP059267">
    <property type="protein sequence ID" value="QLQ77848.1"/>
    <property type="molecule type" value="Genomic_DNA"/>
</dbReference>
<feature type="region of interest" description="Disordered" evidence="4">
    <location>
        <begin position="683"/>
        <end position="707"/>
    </location>
</feature>
<evidence type="ECO:0000256" key="2">
    <source>
        <dbReference type="ARBA" id="ARBA00022884"/>
    </source>
</evidence>
<name>A0A7H9HIV2_9SACH</name>
<dbReference type="Gene3D" id="3.30.70.330">
    <property type="match status" value="3"/>
</dbReference>
<dbReference type="Pfam" id="PF00076">
    <property type="entry name" value="RRM_1"/>
    <property type="match status" value="1"/>
</dbReference>
<dbReference type="Proteomes" id="UP000510647">
    <property type="component" value="Chromosome 1"/>
</dbReference>
<dbReference type="InterPro" id="IPR012677">
    <property type="entry name" value="Nucleotide-bd_a/b_plait_sf"/>
</dbReference>